<comment type="caution">
    <text evidence="1">The sequence shown here is derived from an EMBL/GenBank/DDBJ whole genome shotgun (WGS) entry which is preliminary data.</text>
</comment>
<reference evidence="1 2" key="1">
    <citation type="journal article" date="2022" name="G3 (Bethesda)">
        <title>Enemy or ally: a genomic approach to elucidate the lifestyle of Phyllosticta citrichinaensis.</title>
        <authorList>
            <person name="Buijs V.A."/>
            <person name="Groenewald J.Z."/>
            <person name="Haridas S."/>
            <person name="LaButti K.M."/>
            <person name="Lipzen A."/>
            <person name="Martin F.M."/>
            <person name="Barry K."/>
            <person name="Grigoriev I.V."/>
            <person name="Crous P.W."/>
            <person name="Seidl M.F."/>
        </authorList>
    </citation>
    <scope>NUCLEOTIDE SEQUENCE [LARGE SCALE GENOMIC DNA]</scope>
    <source>
        <strain evidence="1 2">CBS 129764</strain>
    </source>
</reference>
<evidence type="ECO:0008006" key="3">
    <source>
        <dbReference type="Google" id="ProtNLM"/>
    </source>
</evidence>
<organism evidence="1 2">
    <name type="scientific">Phyllosticta citrichinensis</name>
    <dbReference type="NCBI Taxonomy" id="1130410"/>
    <lineage>
        <taxon>Eukaryota</taxon>
        <taxon>Fungi</taxon>
        <taxon>Dikarya</taxon>
        <taxon>Ascomycota</taxon>
        <taxon>Pezizomycotina</taxon>
        <taxon>Dothideomycetes</taxon>
        <taxon>Dothideomycetes incertae sedis</taxon>
        <taxon>Botryosphaeriales</taxon>
        <taxon>Phyllostictaceae</taxon>
        <taxon>Phyllosticta</taxon>
    </lineage>
</organism>
<evidence type="ECO:0000313" key="1">
    <source>
        <dbReference type="EMBL" id="KAK8169414.1"/>
    </source>
</evidence>
<dbReference type="EMBL" id="JBBWUH010000004">
    <property type="protein sequence ID" value="KAK8169414.1"/>
    <property type="molecule type" value="Genomic_DNA"/>
</dbReference>
<gene>
    <name evidence="1" type="ORF">IWX90DRAFT_429833</name>
</gene>
<evidence type="ECO:0000313" key="2">
    <source>
        <dbReference type="Proteomes" id="UP001456524"/>
    </source>
</evidence>
<keyword evidence="2" id="KW-1185">Reference proteome</keyword>
<protein>
    <recommendedName>
        <fullName evidence="3">Secreted protein</fullName>
    </recommendedName>
</protein>
<name>A0ABR1XVI9_9PEZI</name>
<proteinExistence type="predicted"/>
<accession>A0ABR1XVI9</accession>
<sequence>MMMVVVAVVVRGLGTFPVCPSLPYFLRLLCGSAPLCCCYATTAYLSYSASFFLSHF</sequence>
<dbReference type="Proteomes" id="UP001456524">
    <property type="component" value="Unassembled WGS sequence"/>
</dbReference>